<keyword evidence="4" id="KW-1185">Reference proteome</keyword>
<keyword evidence="3" id="KW-0378">Hydrolase</keyword>
<proteinExistence type="predicted"/>
<dbReference type="PANTHER" id="PTHR33840">
    <property type="match status" value="1"/>
</dbReference>
<reference evidence="3 4" key="1">
    <citation type="submission" date="2018-05" db="EMBL/GenBank/DDBJ databases">
        <title>Genomic Encyclopedia of Type Strains, Phase IV (KMG-V): Genome sequencing to study the core and pangenomes of soil and plant-associated prokaryotes.</title>
        <authorList>
            <person name="Whitman W."/>
        </authorList>
    </citation>
    <scope>NUCLEOTIDE SEQUENCE [LARGE SCALE GENOMIC DNA]</scope>
    <source>
        <strain evidence="3 4">SLV-132</strain>
    </source>
</reference>
<comment type="caution">
    <text evidence="3">The sequence shown here is derived from an EMBL/GenBank/DDBJ whole genome shotgun (WGS) entry which is preliminary data.</text>
</comment>
<evidence type="ECO:0000313" key="3">
    <source>
        <dbReference type="EMBL" id="PWK34122.1"/>
    </source>
</evidence>
<dbReference type="Proteomes" id="UP000245754">
    <property type="component" value="Unassembled WGS sequence"/>
</dbReference>
<dbReference type="EMBL" id="QGGT01000003">
    <property type="protein sequence ID" value="PWK34122.1"/>
    <property type="molecule type" value="Genomic_DNA"/>
</dbReference>
<dbReference type="RefSeq" id="WP_109584174.1">
    <property type="nucleotide sequence ID" value="NZ_QGGT01000003.1"/>
</dbReference>
<evidence type="ECO:0000259" key="2">
    <source>
        <dbReference type="Pfam" id="PF09994"/>
    </source>
</evidence>
<evidence type="ECO:0000256" key="1">
    <source>
        <dbReference type="SAM" id="MobiDB-lite"/>
    </source>
</evidence>
<name>A0A316ESM9_9BURK</name>
<dbReference type="InterPro" id="IPR018712">
    <property type="entry name" value="Tle1-like_cat"/>
</dbReference>
<dbReference type="GO" id="GO:0016787">
    <property type="term" value="F:hydrolase activity"/>
    <property type="evidence" value="ECO:0007669"/>
    <property type="project" value="UniProtKB-KW"/>
</dbReference>
<organism evidence="3 4">
    <name type="scientific">Cupriavidus plantarum</name>
    <dbReference type="NCBI Taxonomy" id="942865"/>
    <lineage>
        <taxon>Bacteria</taxon>
        <taxon>Pseudomonadati</taxon>
        <taxon>Pseudomonadota</taxon>
        <taxon>Betaproteobacteria</taxon>
        <taxon>Burkholderiales</taxon>
        <taxon>Burkholderiaceae</taxon>
        <taxon>Cupriavidus</taxon>
    </lineage>
</organism>
<sequence length="669" mass="72072">MTTSTEAKKVAPLNQPLTNLASGADAASINTPGVASPGKPKQPNASAAAAGVNEQAQQKPPAPCPQCVTVSFFFDGTGNNLDADTPTGEHSNVARLYRSHYADDDIKHIYRRYIPGIGTYFRDIGDPGGKTTGNGMGALGQARLDWAFKELANLLIKAEARANNPSNKIVKLRIAIFGFSRGAALARAFARDLQKSCTGTRGSFKVRAGALGTSGKMVKGGYPIEVYFMGVFDTVASVGLPMSTNNAPVNRRHGASWRSALAFPFGGTQADADLKTLAFGEPGADPSPGPADGHGAWGDGLRIADVVTQCMHMASGHEMRNSFPLDSALDGNAYPSGTSEMVLPGVHSDVGGGYREGEGGKSSVLAAVPLRMMLERAVAAGVPMRSLAEMASQDELADFALDEQGRKRYDGLVPLFNSYMALIPQKMPLGKTVLAHMKQYWRYRFSAAVRRSAGTNATQEQKRIQQNEAAFAKDRAGLSAAAKQKAGDYYRVQAQRADAESALSAAQSSSAYGNQADMWRGMVNDLKKKEEAAHDAWRRAQARVDGAANDGDLLDNIKDYDAWLLEDGKSLYEWHKAEPSKRMRPHYQAIVEAYTEVVVNGRVLAESSELYQFFSVYVHDSLSGFALDNTRTTDPRVLYIGDDTKEKYAAVDRDKQPMGVGEDNQAQMA</sequence>
<dbReference type="PANTHER" id="PTHR33840:SF1">
    <property type="entry name" value="TLE1 PHOSPHOLIPASE DOMAIN-CONTAINING PROTEIN"/>
    <property type="match status" value="1"/>
</dbReference>
<feature type="domain" description="T6SS Phospholipase effector Tle1-like catalytic" evidence="2">
    <location>
        <begin position="73"/>
        <end position="193"/>
    </location>
</feature>
<feature type="domain" description="T6SS Phospholipase effector Tle1-like catalytic" evidence="2">
    <location>
        <begin position="223"/>
        <end position="375"/>
    </location>
</feature>
<dbReference type="Pfam" id="PF09994">
    <property type="entry name" value="T6SS_Tle1-like_cat"/>
    <property type="match status" value="2"/>
</dbReference>
<protein>
    <submittedName>
        <fullName evidence="3">Putative alpha/beta hydrolase family protein DUF2235</fullName>
    </submittedName>
</protein>
<feature type="region of interest" description="Disordered" evidence="1">
    <location>
        <begin position="23"/>
        <end position="61"/>
    </location>
</feature>
<gene>
    <name evidence="3" type="ORF">C7419_103441</name>
</gene>
<dbReference type="AlphaFoldDB" id="A0A316ESM9"/>
<evidence type="ECO:0000313" key="4">
    <source>
        <dbReference type="Proteomes" id="UP000245754"/>
    </source>
</evidence>
<accession>A0A316ESM9</accession>